<proteinExistence type="predicted"/>
<dbReference type="RefSeq" id="YP_239308.1">
    <property type="nucleotide sequence ID" value="NC_007024.1"/>
</dbReference>
<reference evidence="1 2" key="1">
    <citation type="submission" date="2005-03" db="EMBL/GenBank/DDBJ databases">
        <title>Sequencing of bacteriophage Xp15 from Xanthomonas campestris pv. pelargonii and identification of the lysis genes.</title>
        <authorList>
            <person name="Ramadugu C."/>
            <person name="Gabriel D.W."/>
        </authorList>
    </citation>
    <scope>NUCLEOTIDE SEQUENCE [LARGE SCALE GENOMIC DNA]</scope>
</reference>
<dbReference type="EMBL" id="AY986977">
    <property type="protein sequence ID" value="AAX84929.1"/>
    <property type="molecule type" value="Genomic_DNA"/>
</dbReference>
<protein>
    <submittedName>
        <fullName evidence="1">Uncharacterized protein</fullName>
    </submittedName>
</protein>
<dbReference type="GeneID" id="5076621"/>
<keyword evidence="2" id="KW-1185">Reference proteome</keyword>
<dbReference type="KEGG" id="vg:5076621"/>
<organism evidence="1 2">
    <name type="scientific">Xanthomonas phage Xp15</name>
    <dbReference type="NCBI Taxonomy" id="322855"/>
    <lineage>
        <taxon>Viruses</taxon>
        <taxon>Duplodnaviria</taxon>
        <taxon>Heunggongvirae</taxon>
        <taxon>Uroviricota</taxon>
        <taxon>Caudoviricetes</taxon>
        <taxon>Alachuavirus</taxon>
        <taxon>Alachuavirus Xp15</taxon>
    </lineage>
</organism>
<sequence length="276" mass="29235">MASQQISIPEHLKKFLTNSGTSSDADAMAAASVSIPRISLRGRKFRLVEGGEEIRKPADELLCVILAVEPGAGLMQKTFYAKGYVSGESAPPDCASSNGVTPDAWISDPVSAKCNGCPKNVFGSATSTNGKKTKACKDSKRLWVVEPDNINGTVFALGIPVTSLKAMSEYGAMLKSNGVPAASVITRLSMKDSEFPELEFAFAGVLSEEPMEQAMLRNEQKNWDLKSSAPMLEHDTGPKQPMKAPGADALLEHKAAAAEPGVTTSTVSVDEATGNW</sequence>
<evidence type="ECO:0000313" key="1">
    <source>
        <dbReference type="EMBL" id="AAX84929.1"/>
    </source>
</evidence>
<dbReference type="Proteomes" id="UP000001305">
    <property type="component" value="Segment"/>
</dbReference>
<accession>Q52PN6</accession>
<evidence type="ECO:0000313" key="2">
    <source>
        <dbReference type="Proteomes" id="UP000001305"/>
    </source>
</evidence>
<name>Q52PN6_9CAUD</name>